<dbReference type="Pfam" id="PF00903">
    <property type="entry name" value="Glyoxalase"/>
    <property type="match status" value="1"/>
</dbReference>
<dbReference type="Gene3D" id="3.30.720.110">
    <property type="match status" value="1"/>
</dbReference>
<evidence type="ECO:0000259" key="1">
    <source>
        <dbReference type="PROSITE" id="PS51819"/>
    </source>
</evidence>
<dbReference type="KEGG" id="mfy:HH212_03170"/>
<evidence type="ECO:0000313" key="2">
    <source>
        <dbReference type="EMBL" id="QJD99156.1"/>
    </source>
</evidence>
<organism evidence="2 3">
    <name type="scientific">Massilia forsythiae</name>
    <dbReference type="NCBI Taxonomy" id="2728020"/>
    <lineage>
        <taxon>Bacteria</taxon>
        <taxon>Pseudomonadati</taxon>
        <taxon>Pseudomonadota</taxon>
        <taxon>Betaproteobacteria</taxon>
        <taxon>Burkholderiales</taxon>
        <taxon>Oxalobacteraceae</taxon>
        <taxon>Telluria group</taxon>
        <taxon>Massilia</taxon>
    </lineage>
</organism>
<dbReference type="PANTHER" id="PTHR34109:SF1">
    <property type="entry name" value="VOC DOMAIN-CONTAINING PROTEIN"/>
    <property type="match status" value="1"/>
</dbReference>
<dbReference type="RefSeq" id="WP_169434053.1">
    <property type="nucleotide sequence ID" value="NZ_CP051685.1"/>
</dbReference>
<gene>
    <name evidence="2" type="ORF">HH212_03170</name>
</gene>
<protein>
    <submittedName>
        <fullName evidence="2">Glyoxalase</fullName>
    </submittedName>
</protein>
<dbReference type="InterPro" id="IPR037523">
    <property type="entry name" value="VOC_core"/>
</dbReference>
<dbReference type="Gene3D" id="3.30.720.120">
    <property type="match status" value="1"/>
</dbReference>
<sequence length="145" mass="15753">MPSIAIPCLRYRDAPAAIDWLAEAFGFECQVAVPGIDGAIAHAQLTLRSEAGDGMIMLGSVSSEGEYGRLLAQPDEIGGRQTQTVYLRVLDADRVCERARAAGAVILEEPADTEFGSRGFLCRDPEGHVWNVGTYDPWQPERLFG</sequence>
<dbReference type="InterPro" id="IPR029068">
    <property type="entry name" value="Glyas_Bleomycin-R_OHBP_Dase"/>
</dbReference>
<name>A0A7Z2ZSN9_9BURK</name>
<proteinExistence type="predicted"/>
<dbReference type="InterPro" id="IPR004360">
    <property type="entry name" value="Glyas_Fos-R_dOase_dom"/>
</dbReference>
<feature type="domain" description="VOC" evidence="1">
    <location>
        <begin position="3"/>
        <end position="135"/>
    </location>
</feature>
<dbReference type="SUPFAM" id="SSF54593">
    <property type="entry name" value="Glyoxalase/Bleomycin resistance protein/Dihydroxybiphenyl dioxygenase"/>
    <property type="match status" value="1"/>
</dbReference>
<evidence type="ECO:0000313" key="3">
    <source>
        <dbReference type="Proteomes" id="UP000502415"/>
    </source>
</evidence>
<reference evidence="2 3" key="1">
    <citation type="submission" date="2020-04" db="EMBL/GenBank/DDBJ databases">
        <title>Genome sequencing of novel species.</title>
        <authorList>
            <person name="Heo J."/>
            <person name="Kim S.-J."/>
            <person name="Kim J.-S."/>
            <person name="Hong S.-B."/>
            <person name="Kwon S.-W."/>
        </authorList>
    </citation>
    <scope>NUCLEOTIDE SEQUENCE [LARGE SCALE GENOMIC DNA]</scope>
    <source>
        <strain evidence="2 3">GN2-R2</strain>
    </source>
</reference>
<dbReference type="EMBL" id="CP051685">
    <property type="protein sequence ID" value="QJD99156.1"/>
    <property type="molecule type" value="Genomic_DNA"/>
</dbReference>
<keyword evidence="3" id="KW-1185">Reference proteome</keyword>
<dbReference type="PANTHER" id="PTHR34109">
    <property type="entry name" value="BNAUNNG04460D PROTEIN-RELATED"/>
    <property type="match status" value="1"/>
</dbReference>
<dbReference type="PROSITE" id="PS51819">
    <property type="entry name" value="VOC"/>
    <property type="match status" value="1"/>
</dbReference>
<dbReference type="AlphaFoldDB" id="A0A7Z2ZSN9"/>
<accession>A0A7Z2ZSN9</accession>
<dbReference type="Proteomes" id="UP000502415">
    <property type="component" value="Chromosome"/>
</dbReference>